<keyword evidence="3" id="KW-1185">Reference proteome</keyword>
<reference evidence="2" key="1">
    <citation type="submission" date="2020-06" db="EMBL/GenBank/DDBJ databases">
        <title>Insight into the genomes of haloalkaliphilic bacilli from Kenyan soda lakes.</title>
        <authorList>
            <person name="Mwirichia R."/>
            <person name="Villamizar G.C."/>
            <person name="Poehlein A."/>
            <person name="Mugweru J."/>
            <person name="Kipnyargis A."/>
            <person name="Kiplimo D."/>
            <person name="Orwa P."/>
            <person name="Daniel R."/>
        </authorList>
    </citation>
    <scope>NUCLEOTIDE SEQUENCE</scope>
    <source>
        <strain evidence="2">B1096_S55</strain>
    </source>
</reference>
<dbReference type="AlphaFoldDB" id="A0A9Q4G0S8"/>
<evidence type="ECO:0000256" key="1">
    <source>
        <dbReference type="SAM" id="Phobius"/>
    </source>
</evidence>
<protein>
    <submittedName>
        <fullName evidence="2">Uncharacterized protein</fullName>
    </submittedName>
</protein>
<dbReference type="Proteomes" id="UP001057753">
    <property type="component" value="Unassembled WGS sequence"/>
</dbReference>
<comment type="caution">
    <text evidence="2">The sequence shown here is derived from an EMBL/GenBank/DDBJ whole genome shotgun (WGS) entry which is preliminary data.</text>
</comment>
<gene>
    <name evidence="2" type="ORF">HXA33_16460</name>
</gene>
<accession>A0A9Q4G0S8</accession>
<dbReference type="RefSeq" id="WP_257822514.1">
    <property type="nucleotide sequence ID" value="NZ_JABXYM010000001.1"/>
</dbReference>
<organism evidence="2 3">
    <name type="scientific">Salipaludibacillus agaradhaerens</name>
    <name type="common">Bacillus agaradhaerens</name>
    <dbReference type="NCBI Taxonomy" id="76935"/>
    <lineage>
        <taxon>Bacteria</taxon>
        <taxon>Bacillati</taxon>
        <taxon>Bacillota</taxon>
        <taxon>Bacilli</taxon>
        <taxon>Bacillales</taxon>
        <taxon>Bacillaceae</taxon>
    </lineage>
</organism>
<evidence type="ECO:0000313" key="3">
    <source>
        <dbReference type="Proteomes" id="UP001057753"/>
    </source>
</evidence>
<keyword evidence="1" id="KW-0812">Transmembrane</keyword>
<feature type="transmembrane region" description="Helical" evidence="1">
    <location>
        <begin position="7"/>
        <end position="26"/>
    </location>
</feature>
<name>A0A9Q4G0S8_SALAG</name>
<proteinExistence type="predicted"/>
<sequence length="131" mass="15741">MKKRWKNVLIPTIMVISAFLIIYHTASEDVVENKELLDYWWVAKKNALGIYFTSTDPSEVVFYPTEYTEEIIERWEIRADINEEVPYPEEAIKNNDWLEVDAIMQEWRDEMIMEGKEKEYFRINAFIYSGD</sequence>
<keyword evidence="1" id="KW-0472">Membrane</keyword>
<evidence type="ECO:0000313" key="2">
    <source>
        <dbReference type="EMBL" id="MCR6098134.1"/>
    </source>
</evidence>
<dbReference type="EMBL" id="JABXYM010000001">
    <property type="protein sequence ID" value="MCR6098134.1"/>
    <property type="molecule type" value="Genomic_DNA"/>
</dbReference>
<keyword evidence="1" id="KW-1133">Transmembrane helix</keyword>